<keyword evidence="1" id="KW-0472">Membrane</keyword>
<accession>A0A5J5MV84</accession>
<dbReference type="Proteomes" id="UP000326062">
    <property type="component" value="Chromosome 2"/>
</dbReference>
<keyword evidence="1" id="KW-1133">Transmembrane helix</keyword>
<evidence type="ECO:0000313" key="3">
    <source>
        <dbReference type="Proteomes" id="UP000326062"/>
    </source>
</evidence>
<comment type="caution">
    <text evidence="2">The sequence shown here is derived from an EMBL/GenBank/DDBJ whole genome shotgun (WGS) entry which is preliminary data.</text>
</comment>
<gene>
    <name evidence="2" type="ORF">FD755_006388</name>
</gene>
<sequence>MSFHNFWKDYKVLVVMVPLIGFIHLGWQRIKSSPVFQIPRKDNLSEPDTLAITSPKKNHLPGK</sequence>
<keyword evidence="3" id="KW-1185">Reference proteome</keyword>
<name>A0A5J5MV84_MUNRE</name>
<proteinExistence type="predicted"/>
<feature type="transmembrane region" description="Helical" evidence="1">
    <location>
        <begin position="12"/>
        <end position="30"/>
    </location>
</feature>
<reference evidence="2 3" key="1">
    <citation type="submission" date="2019-06" db="EMBL/GenBank/DDBJ databases">
        <title>Discovery of a novel chromosome fission-fusion reversal in muntjac.</title>
        <authorList>
            <person name="Mudd A.B."/>
            <person name="Bredeson J.V."/>
            <person name="Baum R."/>
            <person name="Hockemeyer D."/>
            <person name="Rokhsar D.S."/>
        </authorList>
    </citation>
    <scope>NUCLEOTIDE SEQUENCE [LARGE SCALE GENOMIC DNA]</scope>
    <source>
        <strain evidence="2">UCam_UCB_Mr</strain>
        <tissue evidence="2">Fibroblast cell line</tissue>
    </source>
</reference>
<evidence type="ECO:0000313" key="2">
    <source>
        <dbReference type="EMBL" id="KAB0384471.1"/>
    </source>
</evidence>
<dbReference type="EMBL" id="VCEB01000002">
    <property type="protein sequence ID" value="KAB0384471.1"/>
    <property type="molecule type" value="Genomic_DNA"/>
</dbReference>
<dbReference type="AlphaFoldDB" id="A0A5J5MV84"/>
<organism evidence="2 3">
    <name type="scientific">Muntiacus reevesi</name>
    <name type="common">Reeves' muntjac</name>
    <name type="synonym">Cervus reevesi</name>
    <dbReference type="NCBI Taxonomy" id="9886"/>
    <lineage>
        <taxon>Eukaryota</taxon>
        <taxon>Metazoa</taxon>
        <taxon>Chordata</taxon>
        <taxon>Craniata</taxon>
        <taxon>Vertebrata</taxon>
        <taxon>Euteleostomi</taxon>
        <taxon>Mammalia</taxon>
        <taxon>Eutheria</taxon>
        <taxon>Laurasiatheria</taxon>
        <taxon>Artiodactyla</taxon>
        <taxon>Ruminantia</taxon>
        <taxon>Pecora</taxon>
        <taxon>Cervidae</taxon>
        <taxon>Muntiacinae</taxon>
        <taxon>Muntiacus</taxon>
    </lineage>
</organism>
<evidence type="ECO:0000256" key="1">
    <source>
        <dbReference type="SAM" id="Phobius"/>
    </source>
</evidence>
<keyword evidence="1" id="KW-0812">Transmembrane</keyword>
<protein>
    <submittedName>
        <fullName evidence="2">Uncharacterized protein</fullName>
    </submittedName>
</protein>